<proteinExistence type="predicted"/>
<name>A0A284QN95_ARMOS</name>
<accession>A0A284QN95</accession>
<evidence type="ECO:0000313" key="3">
    <source>
        <dbReference type="Proteomes" id="UP000219338"/>
    </source>
</evidence>
<evidence type="ECO:0000313" key="2">
    <source>
        <dbReference type="EMBL" id="SJK97890.1"/>
    </source>
</evidence>
<protein>
    <submittedName>
        <fullName evidence="2">Uncharacterized protein</fullName>
    </submittedName>
</protein>
<feature type="region of interest" description="Disordered" evidence="1">
    <location>
        <begin position="128"/>
        <end position="148"/>
    </location>
</feature>
<dbReference type="AlphaFoldDB" id="A0A284QN95"/>
<organism evidence="2 3">
    <name type="scientific">Armillaria ostoyae</name>
    <name type="common">Armillaria root rot fungus</name>
    <dbReference type="NCBI Taxonomy" id="47428"/>
    <lineage>
        <taxon>Eukaryota</taxon>
        <taxon>Fungi</taxon>
        <taxon>Dikarya</taxon>
        <taxon>Basidiomycota</taxon>
        <taxon>Agaricomycotina</taxon>
        <taxon>Agaricomycetes</taxon>
        <taxon>Agaricomycetidae</taxon>
        <taxon>Agaricales</taxon>
        <taxon>Marasmiineae</taxon>
        <taxon>Physalacriaceae</taxon>
        <taxon>Armillaria</taxon>
    </lineage>
</organism>
<keyword evidence="3" id="KW-1185">Reference proteome</keyword>
<gene>
    <name evidence="2" type="ORF">ARMOST_01146</name>
</gene>
<dbReference type="Proteomes" id="UP000219338">
    <property type="component" value="Unassembled WGS sequence"/>
</dbReference>
<feature type="compositionally biased region" description="Basic residues" evidence="1">
    <location>
        <begin position="135"/>
        <end position="148"/>
    </location>
</feature>
<sequence length="162" mass="18580">MIDTTIAVSSPSYSTAGRQLRFIESPSQRNARHHFIRQGEGPKRVEDWVRGQQEQKQSLWGTVTLPEVHREPYVHHPNLFTIPEDPIRSSSPDCPVPYIHPDEEEPFILYSSAPLRSSYNPHVIYSTPLPSPVKKSSRRPKHMRHRQRLSGLDSIPEEITVG</sequence>
<dbReference type="EMBL" id="FUEG01000001">
    <property type="protein sequence ID" value="SJK97890.1"/>
    <property type="molecule type" value="Genomic_DNA"/>
</dbReference>
<dbReference type="OMA" id="EVHREPY"/>
<evidence type="ECO:0000256" key="1">
    <source>
        <dbReference type="SAM" id="MobiDB-lite"/>
    </source>
</evidence>
<dbReference type="OrthoDB" id="2747101at2759"/>
<reference evidence="3" key="1">
    <citation type="journal article" date="2017" name="Nat. Ecol. Evol.">
        <title>Genome expansion and lineage-specific genetic innovations in the forest pathogenic fungi Armillaria.</title>
        <authorList>
            <person name="Sipos G."/>
            <person name="Prasanna A.N."/>
            <person name="Walter M.C."/>
            <person name="O'Connor E."/>
            <person name="Balint B."/>
            <person name="Krizsan K."/>
            <person name="Kiss B."/>
            <person name="Hess J."/>
            <person name="Varga T."/>
            <person name="Slot J."/>
            <person name="Riley R."/>
            <person name="Boka B."/>
            <person name="Rigling D."/>
            <person name="Barry K."/>
            <person name="Lee J."/>
            <person name="Mihaltcheva S."/>
            <person name="LaButti K."/>
            <person name="Lipzen A."/>
            <person name="Waldron R."/>
            <person name="Moloney N.M."/>
            <person name="Sperisen C."/>
            <person name="Kredics L."/>
            <person name="Vagvoelgyi C."/>
            <person name="Patrignani A."/>
            <person name="Fitzpatrick D."/>
            <person name="Nagy I."/>
            <person name="Doyle S."/>
            <person name="Anderson J.B."/>
            <person name="Grigoriev I.V."/>
            <person name="Gueldener U."/>
            <person name="Muensterkoetter M."/>
            <person name="Nagy L.G."/>
        </authorList>
    </citation>
    <scope>NUCLEOTIDE SEQUENCE [LARGE SCALE GENOMIC DNA]</scope>
    <source>
        <strain evidence="3">C18/9</strain>
    </source>
</reference>